<keyword evidence="2" id="KW-1185">Reference proteome</keyword>
<name>A0ABM7W183_9ENTR</name>
<dbReference type="Proteomes" id="UP001320460">
    <property type="component" value="Chromosome"/>
</dbReference>
<accession>A0ABM7W183</accession>
<evidence type="ECO:0000313" key="1">
    <source>
        <dbReference type="EMBL" id="BDD53227.1"/>
    </source>
</evidence>
<evidence type="ECO:0000313" key="2">
    <source>
        <dbReference type="Proteomes" id="UP001320460"/>
    </source>
</evidence>
<proteinExistence type="predicted"/>
<sequence length="39" mass="4569">MTYATSRLHKRVVTSFHPVKNPATLLQLFHEFSACHPFR</sequence>
<protein>
    <submittedName>
        <fullName evidence="1">Uncharacterized protein</fullName>
    </submittedName>
</protein>
<reference evidence="1 2" key="1">
    <citation type="submission" date="2021-12" db="EMBL/GenBank/DDBJ databases">
        <title>Complete genome sequence of Phytobacter diazotrophicus TA9734.</title>
        <authorList>
            <person name="Kubota H."/>
            <person name="Nakayama Y."/>
            <person name="Ariyoshi T."/>
        </authorList>
    </citation>
    <scope>NUCLEOTIDE SEQUENCE [LARGE SCALE GENOMIC DNA]</scope>
    <source>
        <strain evidence="1 2">TA9734</strain>
    </source>
</reference>
<gene>
    <name evidence="1" type="ORF">PDTA9734_47140</name>
</gene>
<dbReference type="EMBL" id="AP025334">
    <property type="protein sequence ID" value="BDD53227.1"/>
    <property type="molecule type" value="Genomic_DNA"/>
</dbReference>
<organism evidence="1 2">
    <name type="scientific">Phytobacter diazotrophicus</name>
    <dbReference type="NCBI Taxonomy" id="395631"/>
    <lineage>
        <taxon>Bacteria</taxon>
        <taxon>Pseudomonadati</taxon>
        <taxon>Pseudomonadota</taxon>
        <taxon>Gammaproteobacteria</taxon>
        <taxon>Enterobacterales</taxon>
        <taxon>Enterobacteriaceae</taxon>
        <taxon>Phytobacter</taxon>
    </lineage>
</organism>